<gene>
    <name evidence="2" type="ORF">RAJCM14343_1389</name>
</gene>
<reference evidence="2 3" key="1">
    <citation type="journal article" date="2018" name="Biodegradation">
        <title>1,4-Dioxane degradation characteristics of Rhodococcus aetherivorans JCM 14343.</title>
        <authorList>
            <person name="Inoue D."/>
            <person name="Tsunoda T."/>
            <person name="Yamamoto N."/>
            <person name="Ike M."/>
            <person name="Sei K."/>
        </authorList>
    </citation>
    <scope>NUCLEOTIDE SEQUENCE [LARGE SCALE GENOMIC DNA]</scope>
    <source>
        <strain evidence="2 3">JCM 14343</strain>
    </source>
</reference>
<dbReference type="Proteomes" id="UP000325466">
    <property type="component" value="Unassembled WGS sequence"/>
</dbReference>
<evidence type="ECO:0000256" key="1">
    <source>
        <dbReference type="SAM" id="MobiDB-lite"/>
    </source>
</evidence>
<protein>
    <submittedName>
        <fullName evidence="2">Uncharacterized protein</fullName>
    </submittedName>
</protein>
<evidence type="ECO:0000313" key="3">
    <source>
        <dbReference type="Proteomes" id="UP000325466"/>
    </source>
</evidence>
<proteinExistence type="predicted"/>
<feature type="region of interest" description="Disordered" evidence="1">
    <location>
        <begin position="15"/>
        <end position="38"/>
    </location>
</feature>
<sequence>MTAVAGAMIAAALAAGSTERLPTHGTPVSRSAAGAPTG</sequence>
<accession>A0ABQ0YI56</accession>
<name>A0ABQ0YI56_9NOCA</name>
<keyword evidence="3" id="KW-1185">Reference proteome</keyword>
<evidence type="ECO:0000313" key="2">
    <source>
        <dbReference type="EMBL" id="GES36140.1"/>
    </source>
</evidence>
<organism evidence="2 3">
    <name type="scientific">Rhodococcus aetherivorans</name>
    <dbReference type="NCBI Taxonomy" id="191292"/>
    <lineage>
        <taxon>Bacteria</taxon>
        <taxon>Bacillati</taxon>
        <taxon>Actinomycetota</taxon>
        <taxon>Actinomycetes</taxon>
        <taxon>Mycobacteriales</taxon>
        <taxon>Nocardiaceae</taxon>
        <taxon>Rhodococcus</taxon>
    </lineage>
</organism>
<dbReference type="EMBL" id="BLAH01000047">
    <property type="protein sequence ID" value="GES36140.1"/>
    <property type="molecule type" value="Genomic_DNA"/>
</dbReference>
<comment type="caution">
    <text evidence="2">The sequence shown here is derived from an EMBL/GenBank/DDBJ whole genome shotgun (WGS) entry which is preliminary data.</text>
</comment>